<reference evidence="1 2" key="1">
    <citation type="submission" date="2023-10" db="EMBL/GenBank/DDBJ databases">
        <title>179-bfca-hs.</title>
        <authorList>
            <person name="Miliotis G."/>
            <person name="Sengupta P."/>
            <person name="Hameed A."/>
            <person name="Chuvochina M."/>
            <person name="Mcdonagh F."/>
            <person name="Simpson A.C."/>
            <person name="Singh N.K."/>
            <person name="Rekha P.D."/>
            <person name="Raman K."/>
            <person name="Hugenholtz P."/>
            <person name="Venkateswaran K."/>
        </authorList>
    </citation>
    <scope>NUCLEOTIDE SEQUENCE [LARGE SCALE GENOMIC DNA]</scope>
    <source>
        <strain evidence="1 2">179-BFC-A-HS</strain>
    </source>
</reference>
<accession>A0ABU5CJQ9</accession>
<sequence>MKNEERMLQIEFPELYQLAVENLQENNIHSYDVQLAVKEADTGFELILYFGEAYSNKKSEQFTRNEIESLAPSILEFIKNTAEKIKEVMVSDYFKMMKP</sequence>
<proteinExistence type="predicted"/>
<evidence type="ECO:0000313" key="1">
    <source>
        <dbReference type="EMBL" id="MDY0405758.1"/>
    </source>
</evidence>
<keyword evidence="2" id="KW-1185">Reference proteome</keyword>
<comment type="caution">
    <text evidence="1">The sequence shown here is derived from an EMBL/GenBank/DDBJ whole genome shotgun (WGS) entry which is preliminary data.</text>
</comment>
<organism evidence="1 2">
    <name type="scientific">Tigheibacillus jepli</name>
    <dbReference type="NCBI Taxonomy" id="3035914"/>
    <lineage>
        <taxon>Bacteria</taxon>
        <taxon>Bacillati</taxon>
        <taxon>Bacillota</taxon>
        <taxon>Bacilli</taxon>
        <taxon>Bacillales</taxon>
        <taxon>Bacillaceae</taxon>
        <taxon>Tigheibacillus</taxon>
    </lineage>
</organism>
<dbReference type="Proteomes" id="UP001228376">
    <property type="component" value="Unassembled WGS sequence"/>
</dbReference>
<evidence type="ECO:0008006" key="3">
    <source>
        <dbReference type="Google" id="ProtNLM"/>
    </source>
</evidence>
<name>A0ABU5CJQ9_9BACI</name>
<dbReference type="EMBL" id="JAROCA020000001">
    <property type="protein sequence ID" value="MDY0405758.1"/>
    <property type="molecule type" value="Genomic_DNA"/>
</dbReference>
<dbReference type="RefSeq" id="WP_306065017.1">
    <property type="nucleotide sequence ID" value="NZ_JAROCA020000001.1"/>
</dbReference>
<protein>
    <recommendedName>
        <fullName evidence="3">DUF3194 domain-containing protein</fullName>
    </recommendedName>
</protein>
<evidence type="ECO:0000313" key="2">
    <source>
        <dbReference type="Proteomes" id="UP001228376"/>
    </source>
</evidence>
<gene>
    <name evidence="1" type="ORF">P5G51_010455</name>
</gene>